<organism evidence="2 3">
    <name type="scientific">Petrolisthes manimaculis</name>
    <dbReference type="NCBI Taxonomy" id="1843537"/>
    <lineage>
        <taxon>Eukaryota</taxon>
        <taxon>Metazoa</taxon>
        <taxon>Ecdysozoa</taxon>
        <taxon>Arthropoda</taxon>
        <taxon>Crustacea</taxon>
        <taxon>Multicrustacea</taxon>
        <taxon>Malacostraca</taxon>
        <taxon>Eumalacostraca</taxon>
        <taxon>Eucarida</taxon>
        <taxon>Decapoda</taxon>
        <taxon>Pleocyemata</taxon>
        <taxon>Anomura</taxon>
        <taxon>Galatheoidea</taxon>
        <taxon>Porcellanidae</taxon>
        <taxon>Petrolisthes</taxon>
    </lineage>
</organism>
<evidence type="ECO:0000256" key="1">
    <source>
        <dbReference type="SAM" id="MobiDB-lite"/>
    </source>
</evidence>
<feature type="region of interest" description="Disordered" evidence="1">
    <location>
        <begin position="77"/>
        <end position="110"/>
    </location>
</feature>
<evidence type="ECO:0000313" key="2">
    <source>
        <dbReference type="EMBL" id="KAK4328583.1"/>
    </source>
</evidence>
<dbReference type="EMBL" id="JAWZYT010000072">
    <property type="protein sequence ID" value="KAK4328583.1"/>
    <property type="molecule type" value="Genomic_DNA"/>
</dbReference>
<accession>A0AAE1QLB3</accession>
<dbReference type="AlphaFoldDB" id="A0AAE1QLB3"/>
<protein>
    <submittedName>
        <fullName evidence="2">Uncharacterized protein</fullName>
    </submittedName>
</protein>
<sequence>MDESSAVMKKRQRHFWKWITETKKLPRGAMQDRALANRLRSEHSRAFPSIYFAVKLIDAKESIHLFHCKLLRFNKSLKDGDPVIPSTATPNSMSCNYSTERSPQKDPKPS</sequence>
<gene>
    <name evidence="2" type="ORF">Pmani_001059</name>
</gene>
<dbReference type="Proteomes" id="UP001292094">
    <property type="component" value="Unassembled WGS sequence"/>
</dbReference>
<reference evidence="2" key="1">
    <citation type="submission" date="2023-11" db="EMBL/GenBank/DDBJ databases">
        <title>Genome assemblies of two species of porcelain crab, Petrolisthes cinctipes and Petrolisthes manimaculis (Anomura: Porcellanidae).</title>
        <authorList>
            <person name="Angst P."/>
        </authorList>
    </citation>
    <scope>NUCLEOTIDE SEQUENCE</scope>
    <source>
        <strain evidence="2">PB745_02</strain>
        <tissue evidence="2">Gill</tissue>
    </source>
</reference>
<evidence type="ECO:0000313" key="3">
    <source>
        <dbReference type="Proteomes" id="UP001292094"/>
    </source>
</evidence>
<keyword evidence="3" id="KW-1185">Reference proteome</keyword>
<proteinExistence type="predicted"/>
<comment type="caution">
    <text evidence="2">The sequence shown here is derived from an EMBL/GenBank/DDBJ whole genome shotgun (WGS) entry which is preliminary data.</text>
</comment>
<feature type="compositionally biased region" description="Polar residues" evidence="1">
    <location>
        <begin position="86"/>
        <end position="101"/>
    </location>
</feature>
<name>A0AAE1QLB3_9EUCA</name>